<protein>
    <recommendedName>
        <fullName evidence="13">Glycosyltransferase RgtA/B/C/D-like domain-containing protein</fullName>
    </recommendedName>
</protein>
<reference evidence="9" key="1">
    <citation type="submission" date="2016-12" db="EMBL/GenBank/DDBJ databases">
        <title>Whole genome sequencing of Sphingomonas koreensis.</title>
        <authorList>
            <person name="Conlan S."/>
            <person name="Thomas P.J."/>
            <person name="Mullikin J."/>
            <person name="Palmore T.N."/>
            <person name="Frank K.M."/>
            <person name="Segre J.A."/>
        </authorList>
    </citation>
    <scope>NUCLEOTIDE SEQUENCE</scope>
    <source>
        <strain evidence="9">ABOJV</strain>
    </source>
</reference>
<evidence type="ECO:0000256" key="8">
    <source>
        <dbReference type="SAM" id="Phobius"/>
    </source>
</evidence>
<dbReference type="KEGG" id="skr:BRX40_02880"/>
<evidence type="ECO:0008006" key="13">
    <source>
        <dbReference type="Google" id="ProtNLM"/>
    </source>
</evidence>
<dbReference type="STRING" id="93064.BRX40_02880"/>
<sequence>MSISRAPRWLILLAVALAARAVTFGNPILHVDEEFYFVTARAMLDGAVPFVDVWDRKPIGLFLIYAPAAALGYPAGIWAYQALALACLVATAVLAARLADRAGWQRGAVAAGVAVLLWPNLIDGQGGQAPIFYNLLMVAAASLIVRGEREASAGKRFAGGFAAMALVGLALQIKYAAVFEGLFFGLWLLWREWRAGRGPVRVALAALPLAGVALLPTLAAWAAYAAMGQSEAWLYANFLSILDRNPDPALAQIANLAAIILILSPLLAAAALGWRQRGGSDVAPFLFAWAFAAIGGLLVFGSYFEHYALPLIPPLAICAAAFLGVHRRFALWLLLAAFIGGQVLLLAKRSTRGAPGEIAAIARTIGSGPGCLHVYSGSTMLYPMTGRCAVTRWLFPSHLSRTRERGAIGVDQDAEIDRILGQRPEWVVMRKPYRGERPEIRERMLSGIRQNGYRQVTVMPLGNERYTLWRRATPPARSAISSE</sequence>
<dbReference type="OrthoDB" id="345761at2"/>
<evidence type="ECO:0000256" key="7">
    <source>
        <dbReference type="ARBA" id="ARBA00023136"/>
    </source>
</evidence>
<accession>A0A1L6J6L2</accession>
<keyword evidence="11" id="KW-1185">Reference proteome</keyword>
<evidence type="ECO:0000256" key="6">
    <source>
        <dbReference type="ARBA" id="ARBA00022989"/>
    </source>
</evidence>
<dbReference type="GO" id="GO:0016763">
    <property type="term" value="F:pentosyltransferase activity"/>
    <property type="evidence" value="ECO:0007669"/>
    <property type="project" value="TreeGrafter"/>
</dbReference>
<feature type="transmembrane region" description="Helical" evidence="8">
    <location>
        <begin position="77"/>
        <end position="96"/>
    </location>
</feature>
<keyword evidence="7 8" id="KW-0472">Membrane</keyword>
<feature type="transmembrane region" description="Helical" evidence="8">
    <location>
        <begin position="282"/>
        <end position="300"/>
    </location>
</feature>
<dbReference type="AlphaFoldDB" id="A0A1L6J6L2"/>
<dbReference type="RefSeq" id="WP_075150613.1">
    <property type="nucleotide sequence ID" value="NZ_CP018820.1"/>
</dbReference>
<evidence type="ECO:0000313" key="10">
    <source>
        <dbReference type="EMBL" id="RSV05585.1"/>
    </source>
</evidence>
<proteinExistence type="predicted"/>
<keyword evidence="5 8" id="KW-0812">Transmembrane</keyword>
<dbReference type="EMBL" id="QQWO01000004">
    <property type="protein sequence ID" value="RSV05585.1"/>
    <property type="molecule type" value="Genomic_DNA"/>
</dbReference>
<feature type="transmembrane region" description="Helical" evidence="8">
    <location>
        <begin position="329"/>
        <end position="347"/>
    </location>
</feature>
<comment type="subcellular location">
    <subcellularLocation>
        <location evidence="1">Cell membrane</location>
        <topology evidence="1">Multi-pass membrane protein</topology>
    </subcellularLocation>
</comment>
<evidence type="ECO:0000256" key="4">
    <source>
        <dbReference type="ARBA" id="ARBA00022679"/>
    </source>
</evidence>
<dbReference type="Proteomes" id="UP000286681">
    <property type="component" value="Unassembled WGS sequence"/>
</dbReference>
<dbReference type="GO" id="GO:0009103">
    <property type="term" value="P:lipopolysaccharide biosynthetic process"/>
    <property type="evidence" value="ECO:0007669"/>
    <property type="project" value="UniProtKB-ARBA"/>
</dbReference>
<evidence type="ECO:0000313" key="12">
    <source>
        <dbReference type="Proteomes" id="UP000286681"/>
    </source>
</evidence>
<dbReference type="InterPro" id="IPR050297">
    <property type="entry name" value="LipidA_mod_glycosyltrf_83"/>
</dbReference>
<dbReference type="EMBL" id="CP018820">
    <property type="protein sequence ID" value="APR51514.1"/>
    <property type="molecule type" value="Genomic_DNA"/>
</dbReference>
<keyword evidence="3" id="KW-0328">Glycosyltransferase</keyword>
<dbReference type="PANTHER" id="PTHR33908:SF11">
    <property type="entry name" value="MEMBRANE PROTEIN"/>
    <property type="match status" value="1"/>
</dbReference>
<feature type="transmembrane region" description="Helical" evidence="8">
    <location>
        <begin position="248"/>
        <end position="270"/>
    </location>
</feature>
<keyword evidence="6 8" id="KW-1133">Transmembrane helix</keyword>
<evidence type="ECO:0000256" key="5">
    <source>
        <dbReference type="ARBA" id="ARBA00022692"/>
    </source>
</evidence>
<keyword evidence="4" id="KW-0808">Transferase</keyword>
<dbReference type="GeneID" id="44131493"/>
<feature type="transmembrane region" description="Helical" evidence="8">
    <location>
        <begin position="103"/>
        <end position="121"/>
    </location>
</feature>
<organism evidence="9 11">
    <name type="scientific">Sphingomonas koreensis</name>
    <dbReference type="NCBI Taxonomy" id="93064"/>
    <lineage>
        <taxon>Bacteria</taxon>
        <taxon>Pseudomonadati</taxon>
        <taxon>Pseudomonadota</taxon>
        <taxon>Alphaproteobacteria</taxon>
        <taxon>Sphingomonadales</taxon>
        <taxon>Sphingomonadaceae</taxon>
        <taxon>Sphingomonas</taxon>
    </lineage>
</organism>
<dbReference type="PANTHER" id="PTHR33908">
    <property type="entry name" value="MANNOSYLTRANSFERASE YKCB-RELATED"/>
    <property type="match status" value="1"/>
</dbReference>
<reference evidence="11" key="2">
    <citation type="submission" date="2016-12" db="EMBL/GenBank/DDBJ databases">
        <title>Whole genome sequencing of Sphingomonas sp. ABOJV.</title>
        <authorList>
            <person name="Conlan S."/>
            <person name="Thomas P.J."/>
            <person name="Mullikin J."/>
            <person name="Palmore T.N."/>
            <person name="Frank K.M."/>
            <person name="Segre J.A."/>
        </authorList>
    </citation>
    <scope>NUCLEOTIDE SEQUENCE [LARGE SCALE GENOMIC DNA]</scope>
    <source>
        <strain evidence="11">ABOJV</strain>
    </source>
</reference>
<evidence type="ECO:0000256" key="1">
    <source>
        <dbReference type="ARBA" id="ARBA00004651"/>
    </source>
</evidence>
<evidence type="ECO:0000256" key="2">
    <source>
        <dbReference type="ARBA" id="ARBA00022475"/>
    </source>
</evidence>
<name>A0A1L6J6L2_9SPHN</name>
<evidence type="ECO:0000313" key="9">
    <source>
        <dbReference type="EMBL" id="APR51514.1"/>
    </source>
</evidence>
<evidence type="ECO:0000256" key="3">
    <source>
        <dbReference type="ARBA" id="ARBA00022676"/>
    </source>
</evidence>
<keyword evidence="2" id="KW-1003">Cell membrane</keyword>
<gene>
    <name evidence="9" type="ORF">BRX40_02880</name>
    <name evidence="10" type="ORF">CA257_06480</name>
</gene>
<reference evidence="10 12" key="3">
    <citation type="submission" date="2018-07" db="EMBL/GenBank/DDBJ databases">
        <title>Genomic and Epidemiologic Investigation of an Indolent Hospital Outbreak.</title>
        <authorList>
            <person name="Johnson R.C."/>
            <person name="Deming C."/>
            <person name="Conlan S."/>
            <person name="Zellmer C.J."/>
            <person name="Michelin A.V."/>
            <person name="Lee-Lin S."/>
            <person name="Thomas P.J."/>
            <person name="Park M."/>
            <person name="Weingarten R.A."/>
            <person name="Less J."/>
            <person name="Dekker J.P."/>
            <person name="Frank K.M."/>
            <person name="Musser K.A."/>
            <person name="Mcquiston J.R."/>
            <person name="Henderson D.K."/>
            <person name="Lau A.F."/>
            <person name="Palmore T.N."/>
            <person name="Segre J.A."/>
        </authorList>
    </citation>
    <scope>NUCLEOTIDE SEQUENCE [LARGE SCALE GENOMIC DNA]</scope>
    <source>
        <strain evidence="10 12">SK-NIH.Env10_0317</strain>
    </source>
</reference>
<dbReference type="Proteomes" id="UP000185161">
    <property type="component" value="Chromosome"/>
</dbReference>
<feature type="transmembrane region" description="Helical" evidence="8">
    <location>
        <begin position="157"/>
        <end position="190"/>
    </location>
</feature>
<evidence type="ECO:0000313" key="11">
    <source>
        <dbReference type="Proteomes" id="UP000185161"/>
    </source>
</evidence>
<feature type="transmembrane region" description="Helical" evidence="8">
    <location>
        <begin position="202"/>
        <end position="227"/>
    </location>
</feature>
<dbReference type="GO" id="GO:0005886">
    <property type="term" value="C:plasma membrane"/>
    <property type="evidence" value="ECO:0007669"/>
    <property type="project" value="UniProtKB-SubCell"/>
</dbReference>